<feature type="region of interest" description="Disordered" evidence="1">
    <location>
        <begin position="59"/>
        <end position="94"/>
    </location>
</feature>
<evidence type="ECO:0000313" key="3">
    <source>
        <dbReference type="EMBL" id="ROT82933.1"/>
    </source>
</evidence>
<sequence>MMREVPRLPLILGVVFGVAVAVIVIVVVSCFHCSCCLLYKKRQPTNGASGVANMYSFSGTTTPSETPRSLSRSHGTVESAGSVSSNHFDHRNLLDGEEPRAPVQTFAVDRRVLGPRPAVGHTFPGDLSPNKAAKTCQRSAPVRSDVSVVALECHVAKTRPRGSSATSGAICCIPTLGVSRHV</sequence>
<keyword evidence="4" id="KW-1185">Reference proteome</keyword>
<feature type="transmembrane region" description="Helical" evidence="2">
    <location>
        <begin position="12"/>
        <end position="39"/>
    </location>
</feature>
<organism evidence="3 4">
    <name type="scientific">Penaeus vannamei</name>
    <name type="common">Whiteleg shrimp</name>
    <name type="synonym">Litopenaeus vannamei</name>
    <dbReference type="NCBI Taxonomy" id="6689"/>
    <lineage>
        <taxon>Eukaryota</taxon>
        <taxon>Metazoa</taxon>
        <taxon>Ecdysozoa</taxon>
        <taxon>Arthropoda</taxon>
        <taxon>Crustacea</taxon>
        <taxon>Multicrustacea</taxon>
        <taxon>Malacostraca</taxon>
        <taxon>Eumalacostraca</taxon>
        <taxon>Eucarida</taxon>
        <taxon>Decapoda</taxon>
        <taxon>Dendrobranchiata</taxon>
        <taxon>Penaeoidea</taxon>
        <taxon>Penaeidae</taxon>
        <taxon>Penaeus</taxon>
    </lineage>
</organism>
<protein>
    <submittedName>
        <fullName evidence="3">Uncharacterized protein</fullName>
    </submittedName>
</protein>
<dbReference type="AlphaFoldDB" id="A0A423U2J2"/>
<dbReference type="OrthoDB" id="10010453at2759"/>
<evidence type="ECO:0000256" key="1">
    <source>
        <dbReference type="SAM" id="MobiDB-lite"/>
    </source>
</evidence>
<keyword evidence="2" id="KW-0472">Membrane</keyword>
<gene>
    <name evidence="3" type="ORF">C7M84_023918</name>
</gene>
<dbReference type="PROSITE" id="PS51257">
    <property type="entry name" value="PROKAR_LIPOPROTEIN"/>
    <property type="match status" value="1"/>
</dbReference>
<evidence type="ECO:0000256" key="2">
    <source>
        <dbReference type="SAM" id="Phobius"/>
    </source>
</evidence>
<reference evidence="3 4" key="2">
    <citation type="submission" date="2019-01" db="EMBL/GenBank/DDBJ databases">
        <title>The decoding of complex shrimp genome reveals the adaptation for benthos swimmer, frequently molting mechanism and breeding impact on genome.</title>
        <authorList>
            <person name="Sun Y."/>
            <person name="Gao Y."/>
            <person name="Yu Y."/>
        </authorList>
    </citation>
    <scope>NUCLEOTIDE SEQUENCE [LARGE SCALE GENOMIC DNA]</scope>
    <source>
        <tissue evidence="3">Muscle</tissue>
    </source>
</reference>
<reference evidence="3 4" key="1">
    <citation type="submission" date="2018-04" db="EMBL/GenBank/DDBJ databases">
        <authorList>
            <person name="Zhang X."/>
            <person name="Yuan J."/>
            <person name="Li F."/>
            <person name="Xiang J."/>
        </authorList>
    </citation>
    <scope>NUCLEOTIDE SEQUENCE [LARGE SCALE GENOMIC DNA]</scope>
    <source>
        <tissue evidence="3">Muscle</tissue>
    </source>
</reference>
<evidence type="ECO:0000313" key="4">
    <source>
        <dbReference type="Proteomes" id="UP000283509"/>
    </source>
</evidence>
<accession>A0A423U2J2</accession>
<keyword evidence="2" id="KW-0812">Transmembrane</keyword>
<name>A0A423U2J2_PENVA</name>
<dbReference type="STRING" id="6689.A0A423U2J2"/>
<proteinExistence type="predicted"/>
<keyword evidence="2" id="KW-1133">Transmembrane helix</keyword>
<dbReference type="Proteomes" id="UP000283509">
    <property type="component" value="Unassembled WGS sequence"/>
</dbReference>
<comment type="caution">
    <text evidence="3">The sequence shown here is derived from an EMBL/GenBank/DDBJ whole genome shotgun (WGS) entry which is preliminary data.</text>
</comment>
<dbReference type="EMBL" id="QCYY01000759">
    <property type="protein sequence ID" value="ROT82933.1"/>
    <property type="molecule type" value="Genomic_DNA"/>
</dbReference>
<feature type="compositionally biased region" description="Polar residues" evidence="1">
    <location>
        <begin position="59"/>
        <end position="86"/>
    </location>
</feature>